<comment type="caution">
    <text evidence="1">The sequence shown here is derived from an EMBL/GenBank/DDBJ whole genome shotgun (WGS) entry which is preliminary data.</text>
</comment>
<reference evidence="1" key="1">
    <citation type="submission" date="2023-05" db="EMBL/GenBank/DDBJ databases">
        <authorList>
            <person name="Stuckert A."/>
        </authorList>
    </citation>
    <scope>NUCLEOTIDE SEQUENCE</scope>
</reference>
<organism evidence="1 2">
    <name type="scientific">Staurois parvus</name>
    <dbReference type="NCBI Taxonomy" id="386267"/>
    <lineage>
        <taxon>Eukaryota</taxon>
        <taxon>Metazoa</taxon>
        <taxon>Chordata</taxon>
        <taxon>Craniata</taxon>
        <taxon>Vertebrata</taxon>
        <taxon>Euteleostomi</taxon>
        <taxon>Amphibia</taxon>
        <taxon>Batrachia</taxon>
        <taxon>Anura</taxon>
        <taxon>Neobatrachia</taxon>
        <taxon>Ranoidea</taxon>
        <taxon>Ranidae</taxon>
        <taxon>Staurois</taxon>
    </lineage>
</organism>
<dbReference type="EMBL" id="CATNWA010017604">
    <property type="protein sequence ID" value="CAI9601789.1"/>
    <property type="molecule type" value="Genomic_DNA"/>
</dbReference>
<evidence type="ECO:0000313" key="2">
    <source>
        <dbReference type="Proteomes" id="UP001162483"/>
    </source>
</evidence>
<sequence length="78" mass="8830">MYGYTLHMLSFFSLESACDQHRANPHCSDRGQAFCILLEQKENSTLLQALTSAQLNTEGSHKTAPTADEKRYLAVYIY</sequence>
<proteinExistence type="predicted"/>
<protein>
    <recommendedName>
        <fullName evidence="3">Secreted protein</fullName>
    </recommendedName>
</protein>
<gene>
    <name evidence="1" type="ORF">SPARVUS_LOCUS13020377</name>
</gene>
<accession>A0ABN9FYQ6</accession>
<keyword evidence="2" id="KW-1185">Reference proteome</keyword>
<dbReference type="Proteomes" id="UP001162483">
    <property type="component" value="Unassembled WGS sequence"/>
</dbReference>
<evidence type="ECO:0008006" key="3">
    <source>
        <dbReference type="Google" id="ProtNLM"/>
    </source>
</evidence>
<name>A0ABN9FYQ6_9NEOB</name>
<evidence type="ECO:0000313" key="1">
    <source>
        <dbReference type="EMBL" id="CAI9601789.1"/>
    </source>
</evidence>